<proteinExistence type="predicted"/>
<evidence type="ECO:0000259" key="3">
    <source>
        <dbReference type="PROSITE" id="PS50048"/>
    </source>
</evidence>
<dbReference type="InterPro" id="IPR036864">
    <property type="entry name" value="Zn2-C6_fun-type_DNA-bd_sf"/>
</dbReference>
<feature type="domain" description="Zn(2)-C6 fungal-type" evidence="3">
    <location>
        <begin position="9"/>
        <end position="37"/>
    </location>
</feature>
<organism evidence="4 5">
    <name type="scientific">Diplogelasinospora grovesii</name>
    <dbReference type="NCBI Taxonomy" id="303347"/>
    <lineage>
        <taxon>Eukaryota</taxon>
        <taxon>Fungi</taxon>
        <taxon>Dikarya</taxon>
        <taxon>Ascomycota</taxon>
        <taxon>Pezizomycotina</taxon>
        <taxon>Sordariomycetes</taxon>
        <taxon>Sordariomycetidae</taxon>
        <taxon>Sordariales</taxon>
        <taxon>Diplogelasinosporaceae</taxon>
        <taxon>Diplogelasinospora</taxon>
    </lineage>
</organism>
<dbReference type="SUPFAM" id="SSF57701">
    <property type="entry name" value="Zn2/Cys6 DNA-binding domain"/>
    <property type="match status" value="1"/>
</dbReference>
<dbReference type="GO" id="GO:0000981">
    <property type="term" value="F:DNA-binding transcription factor activity, RNA polymerase II-specific"/>
    <property type="evidence" value="ECO:0007669"/>
    <property type="project" value="InterPro"/>
</dbReference>
<dbReference type="InterPro" id="IPR053178">
    <property type="entry name" value="Osmoadaptation_assoc"/>
</dbReference>
<evidence type="ECO:0000256" key="2">
    <source>
        <dbReference type="SAM" id="MobiDB-lite"/>
    </source>
</evidence>
<dbReference type="CDD" id="cd00067">
    <property type="entry name" value="GAL4"/>
    <property type="match status" value="1"/>
</dbReference>
<evidence type="ECO:0000256" key="1">
    <source>
        <dbReference type="ARBA" id="ARBA00023242"/>
    </source>
</evidence>
<dbReference type="InterPro" id="IPR021858">
    <property type="entry name" value="Fun_TF"/>
</dbReference>
<dbReference type="PANTHER" id="PTHR38111">
    <property type="entry name" value="ZN(2)-C6 FUNGAL-TYPE DOMAIN-CONTAINING PROTEIN-RELATED"/>
    <property type="match status" value="1"/>
</dbReference>
<dbReference type="InterPro" id="IPR001138">
    <property type="entry name" value="Zn2Cys6_DnaBD"/>
</dbReference>
<gene>
    <name evidence="4" type="ORF">QBC46DRAFT_378732</name>
</gene>
<accession>A0AAN6NDX0</accession>
<name>A0AAN6NDX0_9PEZI</name>
<dbReference type="GO" id="GO:0008270">
    <property type="term" value="F:zinc ion binding"/>
    <property type="evidence" value="ECO:0007669"/>
    <property type="project" value="InterPro"/>
</dbReference>
<reference evidence="5" key="1">
    <citation type="journal article" date="2023" name="Mol. Phylogenet. Evol.">
        <title>Genome-scale phylogeny and comparative genomics of the fungal order Sordariales.</title>
        <authorList>
            <person name="Hensen N."/>
            <person name="Bonometti L."/>
            <person name="Westerberg I."/>
            <person name="Brannstrom I.O."/>
            <person name="Guillou S."/>
            <person name="Cros-Aarteil S."/>
            <person name="Calhoun S."/>
            <person name="Haridas S."/>
            <person name="Kuo A."/>
            <person name="Mondo S."/>
            <person name="Pangilinan J."/>
            <person name="Riley R."/>
            <person name="LaButti K."/>
            <person name="Andreopoulos B."/>
            <person name="Lipzen A."/>
            <person name="Chen C."/>
            <person name="Yan M."/>
            <person name="Daum C."/>
            <person name="Ng V."/>
            <person name="Clum A."/>
            <person name="Steindorff A."/>
            <person name="Ohm R.A."/>
            <person name="Martin F."/>
            <person name="Silar P."/>
            <person name="Natvig D.O."/>
            <person name="Lalanne C."/>
            <person name="Gautier V."/>
            <person name="Ament-Velasquez S.L."/>
            <person name="Kruys A."/>
            <person name="Hutchinson M.I."/>
            <person name="Powell A.J."/>
            <person name="Barry K."/>
            <person name="Miller A.N."/>
            <person name="Grigoriev I.V."/>
            <person name="Debuchy R."/>
            <person name="Gladieux P."/>
            <person name="Hiltunen Thoren M."/>
            <person name="Johannesson H."/>
        </authorList>
    </citation>
    <scope>NUCLEOTIDE SEQUENCE [LARGE SCALE GENOMIC DNA]</scope>
    <source>
        <strain evidence="5">CBS 340.73</strain>
    </source>
</reference>
<dbReference type="PROSITE" id="PS50048">
    <property type="entry name" value="ZN2_CY6_FUNGAL_2"/>
    <property type="match status" value="1"/>
</dbReference>
<dbReference type="AlphaFoldDB" id="A0AAN6NDX0"/>
<comment type="caution">
    <text evidence="4">The sequence shown here is derived from an EMBL/GenBank/DDBJ whole genome shotgun (WGS) entry which is preliminary data.</text>
</comment>
<dbReference type="Proteomes" id="UP001303473">
    <property type="component" value="Unassembled WGS sequence"/>
</dbReference>
<keyword evidence="5" id="KW-1185">Reference proteome</keyword>
<keyword evidence="1" id="KW-0539">Nucleus</keyword>
<protein>
    <recommendedName>
        <fullName evidence="3">Zn(2)-C6 fungal-type domain-containing protein</fullName>
    </recommendedName>
</protein>
<dbReference type="SMART" id="SM00066">
    <property type="entry name" value="GAL4"/>
    <property type="match status" value="1"/>
</dbReference>
<dbReference type="EMBL" id="MU853769">
    <property type="protein sequence ID" value="KAK3943018.1"/>
    <property type="molecule type" value="Genomic_DNA"/>
</dbReference>
<evidence type="ECO:0000313" key="4">
    <source>
        <dbReference type="EMBL" id="KAK3943018.1"/>
    </source>
</evidence>
<dbReference type="PANTHER" id="PTHR38111:SF5">
    <property type="entry name" value="TRANSCRIPTION FACTOR DOMAIN-CONTAINING PROTEIN"/>
    <property type="match status" value="1"/>
</dbReference>
<evidence type="ECO:0000313" key="5">
    <source>
        <dbReference type="Proteomes" id="UP001303473"/>
    </source>
</evidence>
<dbReference type="Pfam" id="PF00172">
    <property type="entry name" value="Zn_clus"/>
    <property type="match status" value="1"/>
</dbReference>
<feature type="region of interest" description="Disordered" evidence="2">
    <location>
        <begin position="52"/>
        <end position="82"/>
    </location>
</feature>
<dbReference type="Gene3D" id="4.10.240.10">
    <property type="entry name" value="Zn(2)-C6 fungal-type DNA-binding domain"/>
    <property type="match status" value="1"/>
</dbReference>
<sequence>MVAVAWSTGCHLCVKRRVKCDETRPGCARCAKYGAACPGYDRELKFVTYKQTAARSRKRKPSPGRSAAGQCSNPETHTVPDDGVLRQEELGSESGAQLLRTAASTDPDTWECADAVTQRTTRLYLYPSNNRAQLICNMIQTLSQTEKTNSEVMVFAPWFNHVPQHLGKKPALDSAMAAFTMHLLGKAENDERLVGESRSVYGQSLSALQRALNHAAEWKSSETLCATMILTLFELFAGTSDPSRGTADPRSWMKHASGVSWLLQQRGPDAHREPWDRSMLLSFRTPIIMNSMFSGSDCFLAKRKWQLVLVDLAAEEEEEAGSSAVASANNLQPVVDQYFACLARVPGILRHGYTLREARRHGMPIDLAQVAMLVRHTEKLHQDFTAWFVRFRSRIPQPVEVPRPADSTDPLVDRGALSYANIWHGAMYVSYWATMLILQETLNNCQYPVDYGDSNRQMANDIFRSVETVGKGYMGPYRIGYAVRIAYEFADVSTQLWLMSVLAGTEKHYAATSPVSYPAPGTTQ</sequence>
<dbReference type="Pfam" id="PF11951">
    <property type="entry name" value="Fungal_trans_2"/>
    <property type="match status" value="1"/>
</dbReference>